<dbReference type="CDD" id="cd04622">
    <property type="entry name" value="CBS_pair_HRP1_like"/>
    <property type="match status" value="1"/>
</dbReference>
<gene>
    <name evidence="4" type="ORF">G3N55_01045</name>
</gene>
<dbReference type="InterPro" id="IPR046342">
    <property type="entry name" value="CBS_dom_sf"/>
</dbReference>
<feature type="domain" description="CBS" evidence="3">
    <location>
        <begin position="7"/>
        <end position="64"/>
    </location>
</feature>
<keyword evidence="1 2" id="KW-0129">CBS domain</keyword>
<dbReference type="Pfam" id="PF00571">
    <property type="entry name" value="CBS"/>
    <property type="match status" value="2"/>
</dbReference>
<organism evidence="4 5">
    <name type="scientific">Dissulfurirhabdus thermomarina</name>
    <dbReference type="NCBI Taxonomy" id="1765737"/>
    <lineage>
        <taxon>Bacteria</taxon>
        <taxon>Deltaproteobacteria</taxon>
        <taxon>Dissulfurirhabdaceae</taxon>
        <taxon>Dissulfurirhabdus</taxon>
    </lineage>
</organism>
<dbReference type="PANTHER" id="PTHR43080">
    <property type="entry name" value="CBS DOMAIN-CONTAINING PROTEIN CBSX3, MITOCHONDRIAL"/>
    <property type="match status" value="1"/>
</dbReference>
<dbReference type="SUPFAM" id="SSF54631">
    <property type="entry name" value="CBS-domain pair"/>
    <property type="match status" value="1"/>
</dbReference>
<dbReference type="PANTHER" id="PTHR43080:SF2">
    <property type="entry name" value="CBS DOMAIN-CONTAINING PROTEIN"/>
    <property type="match status" value="1"/>
</dbReference>
<proteinExistence type="predicted"/>
<evidence type="ECO:0000313" key="5">
    <source>
        <dbReference type="Proteomes" id="UP000469346"/>
    </source>
</evidence>
<accession>A0A6N9TK28</accession>
<dbReference type="InterPro" id="IPR051257">
    <property type="entry name" value="Diverse_CBS-Domain"/>
</dbReference>
<reference evidence="4 5" key="1">
    <citation type="submission" date="2020-02" db="EMBL/GenBank/DDBJ databases">
        <title>Comparative genomics of sulfur disproportionating microorganisms.</title>
        <authorList>
            <person name="Ward L.M."/>
            <person name="Bertran E."/>
            <person name="Johnston D.T."/>
        </authorList>
    </citation>
    <scope>NUCLEOTIDE SEQUENCE [LARGE SCALE GENOMIC DNA]</scope>
    <source>
        <strain evidence="4 5">DSM 100025</strain>
    </source>
</reference>
<name>A0A6N9TK28_DISTH</name>
<dbReference type="InterPro" id="IPR000644">
    <property type="entry name" value="CBS_dom"/>
</dbReference>
<dbReference type="Gene3D" id="3.10.580.10">
    <property type="entry name" value="CBS-domain"/>
    <property type="match status" value="1"/>
</dbReference>
<keyword evidence="5" id="KW-1185">Reference proteome</keyword>
<dbReference type="AlphaFoldDB" id="A0A6N9TK28"/>
<evidence type="ECO:0000256" key="2">
    <source>
        <dbReference type="PROSITE-ProRule" id="PRU00703"/>
    </source>
</evidence>
<sequence length="144" mass="15187">MPVLEICTREVVTAAPDDTVFAAARLMLEQGVGSVVVLEDARPVGILTDRDITVRVVAVGLNPETTRIRTVMSGNPRTVLETTGVEDTLRLMQAAGVRRIPVVDASGALAGIVSLGDFLDLLAGTPEAPPPLLRRLAQAARPPE</sequence>
<protein>
    <submittedName>
        <fullName evidence="4">CBS domain-containing protein</fullName>
    </submittedName>
</protein>
<dbReference type="PROSITE" id="PS51371">
    <property type="entry name" value="CBS"/>
    <property type="match status" value="2"/>
</dbReference>
<dbReference type="SMART" id="SM00116">
    <property type="entry name" value="CBS"/>
    <property type="match status" value="2"/>
</dbReference>
<dbReference type="EMBL" id="JAAGRR010000005">
    <property type="protein sequence ID" value="NDY41439.1"/>
    <property type="molecule type" value="Genomic_DNA"/>
</dbReference>
<feature type="domain" description="CBS" evidence="3">
    <location>
        <begin position="72"/>
        <end position="129"/>
    </location>
</feature>
<evidence type="ECO:0000259" key="3">
    <source>
        <dbReference type="PROSITE" id="PS51371"/>
    </source>
</evidence>
<dbReference type="Proteomes" id="UP000469346">
    <property type="component" value="Unassembled WGS sequence"/>
</dbReference>
<comment type="caution">
    <text evidence="4">The sequence shown here is derived from an EMBL/GenBank/DDBJ whole genome shotgun (WGS) entry which is preliminary data.</text>
</comment>
<evidence type="ECO:0000313" key="4">
    <source>
        <dbReference type="EMBL" id="NDY41439.1"/>
    </source>
</evidence>
<evidence type="ECO:0000256" key="1">
    <source>
        <dbReference type="ARBA" id="ARBA00023122"/>
    </source>
</evidence>